<reference evidence="6" key="1">
    <citation type="submission" date="2014-12" db="EMBL/GenBank/DDBJ databases">
        <title>Genome sequence of Clostridium beijerinckii strain 59B.</title>
        <authorList>
            <person name="Little G.T."/>
            <person name="Minton N.P."/>
        </authorList>
    </citation>
    <scope>NUCLEOTIDE SEQUENCE [LARGE SCALE GENOMIC DNA]</scope>
    <source>
        <strain evidence="6">59B</strain>
    </source>
</reference>
<evidence type="ECO:0000313" key="5">
    <source>
        <dbReference type="EMBL" id="NSB16059.1"/>
    </source>
</evidence>
<reference evidence="5" key="4">
    <citation type="submission" date="2020-06" db="EMBL/GenBank/DDBJ databases">
        <title>Genomic insights into acetone-butanol-ethanol (ABE) fermentation by sequencing solventogenic clostridia strains.</title>
        <authorList>
            <person name="Brown S."/>
        </authorList>
    </citation>
    <scope>NUCLEOTIDE SEQUENCE</scope>
    <source>
        <strain evidence="5">DJ123</strain>
        <strain evidence="4">DJ126</strain>
    </source>
</reference>
<dbReference type="EMBL" id="JABTDW010000001">
    <property type="protein sequence ID" value="NSB16059.1"/>
    <property type="molecule type" value="Genomic_DNA"/>
</dbReference>
<evidence type="ECO:0000313" key="4">
    <source>
        <dbReference type="EMBL" id="NRV07436.1"/>
    </source>
</evidence>
<accession>A0A0B5QBL3</accession>
<sequence>MRIREGAIPTALGTVVTGVGAAMVAVEMTPVIAAGVVGFGAAHMVLGAIDLVEHKKHHRRR</sequence>
<evidence type="ECO:0000256" key="1">
    <source>
        <dbReference type="SAM" id="Phobius"/>
    </source>
</evidence>
<dbReference type="KEGG" id="cbei:LF65_01727"/>
<dbReference type="RefSeq" id="WP_041895663.1">
    <property type="nucleotide sequence ID" value="NZ_CP010086.2"/>
</dbReference>
<dbReference type="Proteomes" id="UP001194098">
    <property type="component" value="Unassembled WGS sequence"/>
</dbReference>
<gene>
    <name evidence="5" type="ORF">BCD95_004318</name>
    <name evidence="4" type="ORF">DFH45_000399</name>
    <name evidence="3" type="ORF">HGI39_25640</name>
    <name evidence="2" type="ORF">LF65_01727</name>
</gene>
<evidence type="ECO:0000313" key="3">
    <source>
        <dbReference type="EMBL" id="MBC2477995.1"/>
    </source>
</evidence>
<reference evidence="3" key="3">
    <citation type="submission" date="2020-04" db="EMBL/GenBank/DDBJ databases">
        <authorList>
            <person name="Brown S."/>
        </authorList>
    </citation>
    <scope>NUCLEOTIDE SEQUENCE</scope>
    <source>
        <strain evidence="3">DJ015</strain>
    </source>
</reference>
<organism evidence="2 6">
    <name type="scientific">Clostridium beijerinckii</name>
    <name type="common">Clostridium MP</name>
    <dbReference type="NCBI Taxonomy" id="1520"/>
    <lineage>
        <taxon>Bacteria</taxon>
        <taxon>Bacillati</taxon>
        <taxon>Bacillota</taxon>
        <taxon>Clostridia</taxon>
        <taxon>Eubacteriales</taxon>
        <taxon>Clostridiaceae</taxon>
        <taxon>Clostridium</taxon>
    </lineage>
</organism>
<dbReference type="STRING" id="1520.LF65_01727"/>
<dbReference type="EMBL" id="JABAGV010000168">
    <property type="protein sequence ID" value="MBC2477995.1"/>
    <property type="molecule type" value="Genomic_DNA"/>
</dbReference>
<reference evidence="2" key="2">
    <citation type="submission" date="2016-02" db="EMBL/GenBank/DDBJ databases">
        <title>Genome sequence of Clostridium beijerinckii strain 59B.</title>
        <authorList>
            <person name="Little G.T."/>
            <person name="Minton N.P."/>
        </authorList>
    </citation>
    <scope>NUCLEOTIDE SEQUENCE</scope>
    <source>
        <strain evidence="2">NCIMB 14988</strain>
    </source>
</reference>
<feature type="transmembrane region" description="Helical" evidence="1">
    <location>
        <begin position="7"/>
        <end position="26"/>
    </location>
</feature>
<keyword evidence="1" id="KW-1133">Transmembrane helix</keyword>
<keyword evidence="1" id="KW-0812">Transmembrane</keyword>
<dbReference type="AlphaFoldDB" id="A0A0B5QBL3"/>
<evidence type="ECO:0000313" key="2">
    <source>
        <dbReference type="EMBL" id="AJG98330.1"/>
    </source>
</evidence>
<dbReference type="Proteomes" id="UP000822184">
    <property type="component" value="Unassembled WGS sequence"/>
</dbReference>
<dbReference type="EMBL" id="JABSXK010000001">
    <property type="protein sequence ID" value="NRV07436.1"/>
    <property type="molecule type" value="Genomic_DNA"/>
</dbReference>
<dbReference type="EMBL" id="CP010086">
    <property type="protein sequence ID" value="AJG98330.1"/>
    <property type="molecule type" value="Genomic_DNA"/>
</dbReference>
<protein>
    <submittedName>
        <fullName evidence="2">Asparagine synthase</fullName>
    </submittedName>
</protein>
<reference evidence="3" key="5">
    <citation type="journal article" date="2022" name="Nat. Biotechnol.">
        <title>Carbon-negative production of acetone and isopropanol by gas fermentation at industrial pilot scale.</title>
        <authorList>
            <person name="Liew F.E."/>
            <person name="Nogle R."/>
            <person name="Abdalla T."/>
            <person name="Rasor B.J."/>
            <person name="Canter C."/>
            <person name="Jensen R.O."/>
            <person name="Wang L."/>
            <person name="Strutz J."/>
            <person name="Chirania P."/>
            <person name="De Tissera S."/>
            <person name="Mueller A.P."/>
            <person name="Ruan Z."/>
            <person name="Gao A."/>
            <person name="Tran L."/>
            <person name="Engle N.L."/>
            <person name="Bromley J.C."/>
            <person name="Daniell J."/>
            <person name="Conrado R."/>
            <person name="Tschaplinski T.J."/>
            <person name="Giannone R.J."/>
            <person name="Hettich R.L."/>
            <person name="Karim A.S."/>
            <person name="Simpson S.D."/>
            <person name="Brown S.D."/>
            <person name="Leang C."/>
            <person name="Jewett M.C."/>
            <person name="Kopke M."/>
        </authorList>
    </citation>
    <scope>NUCLEOTIDE SEQUENCE</scope>
    <source>
        <strain evidence="3">DJ015</strain>
    </source>
</reference>
<dbReference type="Proteomes" id="UP000031866">
    <property type="component" value="Chromosome"/>
</dbReference>
<proteinExistence type="predicted"/>
<evidence type="ECO:0000313" key="6">
    <source>
        <dbReference type="Proteomes" id="UP000031866"/>
    </source>
</evidence>
<dbReference type="Proteomes" id="UP000821656">
    <property type="component" value="Unassembled WGS sequence"/>
</dbReference>
<keyword evidence="1" id="KW-0472">Membrane</keyword>
<name>A0A0B5QBL3_CLOBE</name>
<feature type="transmembrane region" description="Helical" evidence="1">
    <location>
        <begin position="32"/>
        <end position="52"/>
    </location>
</feature>